<dbReference type="GO" id="GO:0071972">
    <property type="term" value="F:peptidoglycan L,D-transpeptidase activity"/>
    <property type="evidence" value="ECO:0007669"/>
    <property type="project" value="TreeGrafter"/>
</dbReference>
<dbReference type="GO" id="GO:0071555">
    <property type="term" value="P:cell wall organization"/>
    <property type="evidence" value="ECO:0007669"/>
    <property type="project" value="UniProtKB-UniRule"/>
</dbReference>
<dbReference type="Pfam" id="PF03734">
    <property type="entry name" value="YkuD"/>
    <property type="match status" value="1"/>
</dbReference>
<evidence type="ECO:0000256" key="5">
    <source>
        <dbReference type="ARBA" id="ARBA00023316"/>
    </source>
</evidence>
<dbReference type="CDD" id="cd16913">
    <property type="entry name" value="YkuD_like"/>
    <property type="match status" value="1"/>
</dbReference>
<evidence type="ECO:0000256" key="6">
    <source>
        <dbReference type="PROSITE-ProRule" id="PRU01373"/>
    </source>
</evidence>
<dbReference type="UniPathway" id="UPA00219"/>
<reference evidence="8" key="1">
    <citation type="submission" date="2020-02" db="EMBL/GenBank/DDBJ databases">
        <authorList>
            <person name="Meier V. D."/>
        </authorList>
    </citation>
    <scope>NUCLEOTIDE SEQUENCE</scope>
    <source>
        <strain evidence="8">AVDCRST_MAG53</strain>
    </source>
</reference>
<dbReference type="GO" id="GO:0005576">
    <property type="term" value="C:extracellular region"/>
    <property type="evidence" value="ECO:0007669"/>
    <property type="project" value="TreeGrafter"/>
</dbReference>
<accession>A0A6J4RV64</accession>
<keyword evidence="5 6" id="KW-0961">Cell wall biogenesis/degradation</keyword>
<keyword evidence="3 6" id="KW-0133">Cell shape</keyword>
<dbReference type="GO" id="GO:0008360">
    <property type="term" value="P:regulation of cell shape"/>
    <property type="evidence" value="ECO:0007669"/>
    <property type="project" value="UniProtKB-UniRule"/>
</dbReference>
<protein>
    <recommendedName>
        <fullName evidence="7">L,D-TPase catalytic domain-containing protein</fullName>
    </recommendedName>
</protein>
<evidence type="ECO:0000256" key="1">
    <source>
        <dbReference type="ARBA" id="ARBA00004752"/>
    </source>
</evidence>
<dbReference type="AlphaFoldDB" id="A0A6J4RV64"/>
<dbReference type="PANTHER" id="PTHR30582">
    <property type="entry name" value="L,D-TRANSPEPTIDASE"/>
    <property type="match status" value="1"/>
</dbReference>
<organism evidence="8">
    <name type="scientific">uncultured Solirubrobacteraceae bacterium</name>
    <dbReference type="NCBI Taxonomy" id="1162706"/>
    <lineage>
        <taxon>Bacteria</taxon>
        <taxon>Bacillati</taxon>
        <taxon>Actinomycetota</taxon>
        <taxon>Thermoleophilia</taxon>
        <taxon>Solirubrobacterales</taxon>
        <taxon>Solirubrobacteraceae</taxon>
        <taxon>environmental samples</taxon>
    </lineage>
</organism>
<sequence>MRSSRIIGVVACVLAVGVAGGDARAARSAPPGALSPAALTKLSNERTLSRWANPEAEVTVRRSPAPGARRVGRLRFDTEDGVSEVYLALREYKDPSGQVWVEVRLPARPNGQKGWVPRAALGEYHVVRSVLRIDRRSLQARLVRRGKVIWRARVGVGKPSTPTPAGRFYVRERLVPAAGTIYGKLAFGLSAYASVSEWPGGGVVGIHGTNKPALIPGRPSAGCIRLRADDLRRLGRLLGIGTPVRIT</sequence>
<evidence type="ECO:0000256" key="4">
    <source>
        <dbReference type="ARBA" id="ARBA00022984"/>
    </source>
</evidence>
<feature type="active site" description="Proton donor/acceptor" evidence="6">
    <location>
        <position position="207"/>
    </location>
</feature>
<evidence type="ECO:0000256" key="2">
    <source>
        <dbReference type="ARBA" id="ARBA00022679"/>
    </source>
</evidence>
<dbReference type="PROSITE" id="PS52029">
    <property type="entry name" value="LD_TPASE"/>
    <property type="match status" value="1"/>
</dbReference>
<dbReference type="GO" id="GO:0018104">
    <property type="term" value="P:peptidoglycan-protein cross-linking"/>
    <property type="evidence" value="ECO:0007669"/>
    <property type="project" value="TreeGrafter"/>
</dbReference>
<dbReference type="InterPro" id="IPR038063">
    <property type="entry name" value="Transpep_catalytic_dom"/>
</dbReference>
<keyword evidence="4 6" id="KW-0573">Peptidoglycan synthesis</keyword>
<dbReference type="SUPFAM" id="SSF141523">
    <property type="entry name" value="L,D-transpeptidase catalytic domain-like"/>
    <property type="match status" value="1"/>
</dbReference>
<comment type="pathway">
    <text evidence="1 6">Cell wall biogenesis; peptidoglycan biosynthesis.</text>
</comment>
<evidence type="ECO:0000259" key="7">
    <source>
        <dbReference type="PROSITE" id="PS52029"/>
    </source>
</evidence>
<dbReference type="InterPro" id="IPR005490">
    <property type="entry name" value="LD_TPept_cat_dom"/>
</dbReference>
<dbReference type="EMBL" id="CADCVR010000024">
    <property type="protein sequence ID" value="CAA9481879.1"/>
    <property type="molecule type" value="Genomic_DNA"/>
</dbReference>
<evidence type="ECO:0000256" key="3">
    <source>
        <dbReference type="ARBA" id="ARBA00022960"/>
    </source>
</evidence>
<gene>
    <name evidence="8" type="ORF">AVDCRST_MAG53-756</name>
</gene>
<dbReference type="Gene3D" id="2.40.440.10">
    <property type="entry name" value="L,D-transpeptidase catalytic domain-like"/>
    <property type="match status" value="1"/>
</dbReference>
<name>A0A6J4RV64_9ACTN</name>
<feature type="domain" description="L,D-TPase catalytic" evidence="7">
    <location>
        <begin position="129"/>
        <end position="247"/>
    </location>
</feature>
<proteinExistence type="predicted"/>
<evidence type="ECO:0000313" key="8">
    <source>
        <dbReference type="EMBL" id="CAA9481879.1"/>
    </source>
</evidence>
<dbReference type="GO" id="GO:0016740">
    <property type="term" value="F:transferase activity"/>
    <property type="evidence" value="ECO:0007669"/>
    <property type="project" value="UniProtKB-KW"/>
</dbReference>
<keyword evidence="2" id="KW-0808">Transferase</keyword>
<dbReference type="InterPro" id="IPR050979">
    <property type="entry name" value="LD-transpeptidase"/>
</dbReference>
<feature type="active site" description="Nucleophile" evidence="6">
    <location>
        <position position="223"/>
    </location>
</feature>